<dbReference type="EMBL" id="BRYA01000383">
    <property type="protein sequence ID" value="GMI48270.1"/>
    <property type="molecule type" value="Genomic_DNA"/>
</dbReference>
<evidence type="ECO:0000313" key="15">
    <source>
        <dbReference type="Proteomes" id="UP001165065"/>
    </source>
</evidence>
<comment type="cofactor">
    <cofactor evidence="1">
        <name>Zn(2+)</name>
        <dbReference type="ChEBI" id="CHEBI:29105"/>
    </cofactor>
</comment>
<dbReference type="GO" id="GO:0004000">
    <property type="term" value="F:adenosine deaminase activity"/>
    <property type="evidence" value="ECO:0007669"/>
    <property type="project" value="TreeGrafter"/>
</dbReference>
<dbReference type="InterPro" id="IPR032466">
    <property type="entry name" value="Metal_Hydrolase"/>
</dbReference>
<dbReference type="Pfam" id="PF00962">
    <property type="entry name" value="A_deaminase"/>
    <property type="match status" value="1"/>
</dbReference>
<evidence type="ECO:0000256" key="2">
    <source>
        <dbReference type="ARBA" id="ARBA00004613"/>
    </source>
</evidence>
<comment type="catalytic activity">
    <reaction evidence="11">
        <text>adenosine + H2O + H(+) = inosine + NH4(+)</text>
        <dbReference type="Rhea" id="RHEA:24408"/>
        <dbReference type="ChEBI" id="CHEBI:15377"/>
        <dbReference type="ChEBI" id="CHEBI:15378"/>
        <dbReference type="ChEBI" id="CHEBI:16335"/>
        <dbReference type="ChEBI" id="CHEBI:17596"/>
        <dbReference type="ChEBI" id="CHEBI:28938"/>
        <dbReference type="EC" id="3.5.4.4"/>
    </reaction>
</comment>
<feature type="chain" id="PRO_5040722233" description="adenosine deaminase" evidence="12">
    <location>
        <begin position="28"/>
        <end position="543"/>
    </location>
</feature>
<feature type="signal peptide" evidence="12">
    <location>
        <begin position="1"/>
        <end position="27"/>
    </location>
</feature>
<comment type="similarity">
    <text evidence="4">Belongs to the metallo-dependent hydrolases superfamily. Adenosine and AMP deaminases family. ADGF subfamily.</text>
</comment>
<protein>
    <recommendedName>
        <fullName evidence="5">adenosine deaminase</fullName>
        <ecNumber evidence="5">3.5.4.4</ecNumber>
    </recommendedName>
</protein>
<dbReference type="GO" id="GO:0006166">
    <property type="term" value="P:purine ribonucleoside salvage"/>
    <property type="evidence" value="ECO:0007669"/>
    <property type="project" value="UniProtKB-KW"/>
</dbReference>
<dbReference type="GO" id="GO:0005576">
    <property type="term" value="C:extracellular region"/>
    <property type="evidence" value="ECO:0007669"/>
    <property type="project" value="UniProtKB-SubCell"/>
</dbReference>
<comment type="caution">
    <text evidence="14">The sequence shown here is derived from an EMBL/GenBank/DDBJ whole genome shotgun (WGS) entry which is preliminary data.</text>
</comment>
<dbReference type="GO" id="GO:0046872">
    <property type="term" value="F:metal ion binding"/>
    <property type="evidence" value="ECO:0007669"/>
    <property type="project" value="UniProtKB-KW"/>
</dbReference>
<keyword evidence="9 12" id="KW-0732">Signal</keyword>
<dbReference type="FunFam" id="3.20.20.140:FF:000017">
    <property type="entry name" value="Adenosine deaminase 2"/>
    <property type="match status" value="1"/>
</dbReference>
<dbReference type="PANTHER" id="PTHR11409">
    <property type="entry name" value="ADENOSINE DEAMINASE"/>
    <property type="match status" value="1"/>
</dbReference>
<dbReference type="OrthoDB" id="409444at2759"/>
<evidence type="ECO:0000256" key="1">
    <source>
        <dbReference type="ARBA" id="ARBA00001947"/>
    </source>
</evidence>
<reference evidence="15" key="1">
    <citation type="journal article" date="2023" name="Commun. Biol.">
        <title>Genome analysis of Parmales, the sister group of diatoms, reveals the evolutionary specialization of diatoms from phago-mixotrophs to photoautotrophs.</title>
        <authorList>
            <person name="Ban H."/>
            <person name="Sato S."/>
            <person name="Yoshikawa S."/>
            <person name="Yamada K."/>
            <person name="Nakamura Y."/>
            <person name="Ichinomiya M."/>
            <person name="Sato N."/>
            <person name="Blanc-Mathieu R."/>
            <person name="Endo H."/>
            <person name="Kuwata A."/>
            <person name="Ogata H."/>
        </authorList>
    </citation>
    <scope>NUCLEOTIDE SEQUENCE [LARGE SCALE GENOMIC DNA]</scope>
</reference>
<evidence type="ECO:0000256" key="8">
    <source>
        <dbReference type="ARBA" id="ARBA00022726"/>
    </source>
</evidence>
<keyword evidence="10" id="KW-0378">Hydrolase</keyword>
<gene>
    <name evidence="14" type="ORF">TrCOL_g8990</name>
</gene>
<keyword evidence="15" id="KW-1185">Reference proteome</keyword>
<keyword evidence="8" id="KW-0660">Purine salvage</keyword>
<evidence type="ECO:0000256" key="10">
    <source>
        <dbReference type="ARBA" id="ARBA00022801"/>
    </source>
</evidence>
<feature type="domain" description="Adenosine deaminase" evidence="13">
    <location>
        <begin position="295"/>
        <end position="519"/>
    </location>
</feature>
<dbReference type="InterPro" id="IPR006330">
    <property type="entry name" value="Ado/ade_deaminase"/>
</dbReference>
<dbReference type="InterPro" id="IPR001365">
    <property type="entry name" value="A_deaminase_dom"/>
</dbReference>
<keyword evidence="6" id="KW-0964">Secreted</keyword>
<dbReference type="SUPFAM" id="SSF51556">
    <property type="entry name" value="Metallo-dependent hydrolases"/>
    <property type="match status" value="1"/>
</dbReference>
<dbReference type="PANTHER" id="PTHR11409:SF39">
    <property type="entry name" value="ADENOSINE DEAMINASE 2"/>
    <property type="match status" value="1"/>
</dbReference>
<evidence type="ECO:0000259" key="13">
    <source>
        <dbReference type="Pfam" id="PF00962"/>
    </source>
</evidence>
<name>A0A9W7GQB8_9STRA</name>
<evidence type="ECO:0000256" key="4">
    <source>
        <dbReference type="ARBA" id="ARBA00006083"/>
    </source>
</evidence>
<organism evidence="14 15">
    <name type="scientific">Triparma columacea</name>
    <dbReference type="NCBI Taxonomy" id="722753"/>
    <lineage>
        <taxon>Eukaryota</taxon>
        <taxon>Sar</taxon>
        <taxon>Stramenopiles</taxon>
        <taxon>Ochrophyta</taxon>
        <taxon>Bolidophyceae</taxon>
        <taxon>Parmales</taxon>
        <taxon>Triparmaceae</taxon>
        <taxon>Triparma</taxon>
    </lineage>
</organism>
<evidence type="ECO:0000313" key="14">
    <source>
        <dbReference type="EMBL" id="GMI48270.1"/>
    </source>
</evidence>
<dbReference type="Proteomes" id="UP001165065">
    <property type="component" value="Unassembled WGS sequence"/>
</dbReference>
<accession>A0A9W7GQB8</accession>
<sequence length="543" mass="61784">MSLKASNRSFAWFIGLLLLSSVPNASSVENAKEVYMEQRQELMEKGEQMAFDAGTVLTQEEERLDTWLAERTTDYIVKTRKDHTFEPARYFYEWDHERVKQTELWDFVRSMPKGGALHLHSGSSGSVDWVVEEGIWAEGGMVFWGEDETVRCLEQPFNVEVKCGEGGGGEVPLLKGMLAFFNNTDSAPEGFRLPGDLRREEGGEGVEFKKELRSLLVSDASLKGMDSGEAWEFFNKIFVRVGPAMAYRKFYEGYLRNTFDVHKEDNVQHVEIRALCGNNGLGDLWDFEGKVHKGGEVIDVYRRALKEYQESVDPDFTMKLIVSSLRVLDEENIEEDVEEAVGLWQQNGDIIMGFDLVAEEDPNHRTLDYLDVWVKLKEWEEKEGAVLPLYFHDGESNDRNNTNVFDAVMLGCKRIGHGTNLYYFPVLYNAIKEKGTVIEVNPLSNQILRYVDNLELHPVNGFLAEGFNVVIAADDPGAFGYTGLSWDWWASLLAFQLNVKSLKTLAKGSLLHSGLEGDELERALEVWEGKWDEWVKGRVGMME</sequence>
<dbReference type="Gene3D" id="3.20.20.140">
    <property type="entry name" value="Metal-dependent hydrolases"/>
    <property type="match status" value="1"/>
</dbReference>
<dbReference type="EC" id="3.5.4.4" evidence="5"/>
<comment type="subcellular location">
    <subcellularLocation>
        <location evidence="2">Secreted</location>
    </subcellularLocation>
</comment>
<evidence type="ECO:0000256" key="3">
    <source>
        <dbReference type="ARBA" id="ARBA00005058"/>
    </source>
</evidence>
<evidence type="ECO:0000256" key="6">
    <source>
        <dbReference type="ARBA" id="ARBA00022525"/>
    </source>
</evidence>
<evidence type="ECO:0000256" key="12">
    <source>
        <dbReference type="SAM" id="SignalP"/>
    </source>
</evidence>
<dbReference type="GO" id="GO:0006154">
    <property type="term" value="P:adenosine catabolic process"/>
    <property type="evidence" value="ECO:0007669"/>
    <property type="project" value="TreeGrafter"/>
</dbReference>
<comment type="pathway">
    <text evidence="3">Purine metabolism; purine nucleoside salvage.</text>
</comment>
<proteinExistence type="inferred from homology"/>
<evidence type="ECO:0000256" key="9">
    <source>
        <dbReference type="ARBA" id="ARBA00022729"/>
    </source>
</evidence>
<evidence type="ECO:0000256" key="7">
    <source>
        <dbReference type="ARBA" id="ARBA00022723"/>
    </source>
</evidence>
<evidence type="ECO:0000256" key="11">
    <source>
        <dbReference type="ARBA" id="ARBA00047764"/>
    </source>
</evidence>
<keyword evidence="7" id="KW-0479">Metal-binding</keyword>
<evidence type="ECO:0000256" key="5">
    <source>
        <dbReference type="ARBA" id="ARBA00012784"/>
    </source>
</evidence>
<dbReference type="AlphaFoldDB" id="A0A9W7GQB8"/>
<dbReference type="GO" id="GO:0046103">
    <property type="term" value="P:inosine biosynthetic process"/>
    <property type="evidence" value="ECO:0007669"/>
    <property type="project" value="TreeGrafter"/>
</dbReference>